<feature type="compositionally biased region" description="Acidic residues" evidence="1">
    <location>
        <begin position="47"/>
        <end position="65"/>
    </location>
</feature>
<dbReference type="EMBL" id="JEOB01000004">
    <property type="protein sequence ID" value="EXM38731.1"/>
    <property type="molecule type" value="Genomic_DNA"/>
</dbReference>
<feature type="region of interest" description="Disordered" evidence="1">
    <location>
        <begin position="23"/>
        <end position="104"/>
    </location>
</feature>
<reference evidence="4 5" key="1">
    <citation type="submission" date="2013-06" db="EMBL/GenBank/DDBJ databases">
        <title>Rumen cellulosomics: divergent fiber-degrading strategies revealed by comparative genome-wide analysis of six Ruminococcal strains.</title>
        <authorList>
            <person name="Dassa B."/>
            <person name="Borovok I."/>
            <person name="Lamed R."/>
            <person name="Flint H."/>
            <person name="Yeoman C.J."/>
            <person name="White B."/>
            <person name="Bayer E.A."/>
        </authorList>
    </citation>
    <scope>NUCLEOTIDE SEQUENCE [LARGE SCALE GENOMIC DNA]</scope>
    <source>
        <strain evidence="4 5">SY3</strain>
    </source>
</reference>
<comment type="caution">
    <text evidence="4">The sequence shown here is derived from an EMBL/GenBank/DDBJ whole genome shotgun (WGS) entry which is preliminary data.</text>
</comment>
<dbReference type="Proteomes" id="UP000021369">
    <property type="component" value="Unassembled WGS sequence"/>
</dbReference>
<dbReference type="PATRIC" id="fig|1341156.4.peg.2029"/>
<feature type="compositionally biased region" description="Basic and acidic residues" evidence="1">
    <location>
        <begin position="66"/>
        <end position="84"/>
    </location>
</feature>
<feature type="signal peptide" evidence="2">
    <location>
        <begin position="1"/>
        <end position="21"/>
    </location>
</feature>
<evidence type="ECO:0008006" key="6">
    <source>
        <dbReference type="Google" id="ProtNLM"/>
    </source>
</evidence>
<keyword evidence="2" id="KW-0732">Signal</keyword>
<dbReference type="PROSITE" id="PS51257">
    <property type="entry name" value="PROKAR_LIPOPROTEIN"/>
    <property type="match status" value="1"/>
</dbReference>
<evidence type="ECO:0000313" key="5">
    <source>
        <dbReference type="Proteomes" id="UP000021369"/>
    </source>
</evidence>
<evidence type="ECO:0000256" key="2">
    <source>
        <dbReference type="SAM" id="SignalP"/>
    </source>
</evidence>
<gene>
    <name evidence="4" type="ORF">RASY3_10435</name>
    <name evidence="3" type="ORF">RASY3_19125</name>
</gene>
<protein>
    <recommendedName>
        <fullName evidence="6">Lipoprotein</fullName>
    </recommendedName>
</protein>
<organism evidence="4 5">
    <name type="scientific">Ruminococcus albus SY3</name>
    <dbReference type="NCBI Taxonomy" id="1341156"/>
    <lineage>
        <taxon>Bacteria</taxon>
        <taxon>Bacillati</taxon>
        <taxon>Bacillota</taxon>
        <taxon>Clostridia</taxon>
        <taxon>Eubacteriales</taxon>
        <taxon>Oscillospiraceae</taxon>
        <taxon>Ruminococcus</taxon>
    </lineage>
</organism>
<evidence type="ECO:0000313" key="4">
    <source>
        <dbReference type="EMBL" id="EXM39118.1"/>
    </source>
</evidence>
<keyword evidence="5" id="KW-1185">Reference proteome</keyword>
<dbReference type="EMBL" id="JEOB01000003">
    <property type="protein sequence ID" value="EXM39118.1"/>
    <property type="molecule type" value="Genomic_DNA"/>
</dbReference>
<dbReference type="AlphaFoldDB" id="A0A011VWZ5"/>
<accession>A0A011VWZ5</accession>
<name>A0A011VWZ5_RUMAL</name>
<evidence type="ECO:0000256" key="1">
    <source>
        <dbReference type="SAM" id="MobiDB-lite"/>
    </source>
</evidence>
<sequence length="267" mass="29356">MKKKICILTAAVILAFGLSSCGNKDSHTYKRQTSSKAIAESKADTSSDTDDDSVTDAESSEVITEESEKSDESKPAESKAEKKPATTTSSKADSLPDDGKSYVFDDPSGDVAVAKNEDGTITVAIPSNSITNEEANYSDHHIIKKEEVKSDENADMTYITIDENYYNTLAEKNINSSRETLDDLIANGLDAYETVTDITYNDDLTDFTIHVKNREAFEKSEDKEITSVIESAASDYHTYSLHEDVTFTFHFVDADGNEFLKEVLASD</sequence>
<evidence type="ECO:0000313" key="3">
    <source>
        <dbReference type="EMBL" id="EXM38731.1"/>
    </source>
</evidence>
<feature type="chain" id="PRO_5038289923" description="Lipoprotein" evidence="2">
    <location>
        <begin position="22"/>
        <end position="267"/>
    </location>
</feature>
<dbReference type="RefSeq" id="WP_037287936.1">
    <property type="nucleotide sequence ID" value="NZ_JEOB01000003.1"/>
</dbReference>
<dbReference type="OrthoDB" id="1820359at2"/>
<proteinExistence type="predicted"/>